<evidence type="ECO:0000256" key="6">
    <source>
        <dbReference type="ARBA" id="ARBA00022840"/>
    </source>
</evidence>
<gene>
    <name evidence="9" type="primary">glgC</name>
    <name evidence="12" type="ORF">H9849_09550</name>
</gene>
<evidence type="ECO:0000256" key="7">
    <source>
        <dbReference type="ARBA" id="ARBA00023056"/>
    </source>
</evidence>
<accession>A0A9D1X632</accession>
<dbReference type="GO" id="GO:0008878">
    <property type="term" value="F:glucose-1-phosphate adenylyltransferase activity"/>
    <property type="evidence" value="ECO:0007669"/>
    <property type="project" value="UniProtKB-UniRule"/>
</dbReference>
<organism evidence="12 13">
    <name type="scientific">Candidatus Anaerobutyricum stercoripullorum</name>
    <dbReference type="NCBI Taxonomy" id="2838456"/>
    <lineage>
        <taxon>Bacteria</taxon>
        <taxon>Bacillati</taxon>
        <taxon>Bacillota</taxon>
        <taxon>Clostridia</taxon>
        <taxon>Lachnospirales</taxon>
        <taxon>Lachnospiraceae</taxon>
        <taxon>Anaerobutyricum</taxon>
    </lineage>
</organism>
<keyword evidence="8 9" id="KW-0119">Carbohydrate metabolism</keyword>
<evidence type="ECO:0000256" key="5">
    <source>
        <dbReference type="ARBA" id="ARBA00022741"/>
    </source>
</evidence>
<dbReference type="SUPFAM" id="SSF53448">
    <property type="entry name" value="Nucleotide-diphospho-sugar transferases"/>
    <property type="match status" value="1"/>
</dbReference>
<dbReference type="InterPro" id="IPR056818">
    <property type="entry name" value="GlmU/GlgC-like_hexapep"/>
</dbReference>
<keyword evidence="7 9" id="KW-0320">Glycogen biosynthesis</keyword>
<dbReference type="NCBIfam" id="NF003670">
    <property type="entry name" value="PRK05293.1"/>
    <property type="match status" value="1"/>
</dbReference>
<dbReference type="InterPro" id="IPR023049">
    <property type="entry name" value="GlgC_bac"/>
</dbReference>
<dbReference type="InterPro" id="IPR005835">
    <property type="entry name" value="NTP_transferase_dom"/>
</dbReference>
<evidence type="ECO:0000256" key="8">
    <source>
        <dbReference type="ARBA" id="ARBA00023277"/>
    </source>
</evidence>
<comment type="similarity">
    <text evidence="1 9">Belongs to the bacterial/plant glucose-1-phosphate adenylyltransferase family.</text>
</comment>
<feature type="domain" description="Nucleotidyl transferase" evidence="10">
    <location>
        <begin position="8"/>
        <end position="257"/>
    </location>
</feature>
<dbReference type="EC" id="2.7.7.27" evidence="9"/>
<dbReference type="Proteomes" id="UP000886805">
    <property type="component" value="Unassembled WGS sequence"/>
</dbReference>
<sequence length="420" mass="46865">MIKKEMIAMLLAGGQGSRLGVLTSKLAKPAVAFGGKYKIIDFPLSNCINSGIDTVGVLTQYQPLRLNQHIGIGIPWDLDRNIGGVTILPPYEKSENTDWYTGTANAIYQNMEFMEYYHPDYVIILGGDHIYKMDYELMLEFHKKNDAAITLATYEVPWEDASRFGLVITDENNQITEFEEKPKEPRSNKASMGIYIFNWDVLKDALETLKDQSGCDFGMHVIPYCHKRGDKIMAYNYQGYWKDVGTLSAYWEANMELIDIIPEFNLYEEFWRIYTKNTVLPPQYFSENAKVSGCIVGEGTEIYGEIYNSVIGSGVTVEEGAFITNSIIMNGTVVKAGARIEKSIIAENSEIGENTELGAFEEAPNKFKPNIYCDGLVTIGEGSVVPANVKIGKNVAIVGKTTPEDYPNGILASGESIFRQ</sequence>
<keyword evidence="2 9" id="KW-0321">Glycogen metabolism</keyword>
<evidence type="ECO:0000259" key="11">
    <source>
        <dbReference type="Pfam" id="PF24894"/>
    </source>
</evidence>
<evidence type="ECO:0000313" key="12">
    <source>
        <dbReference type="EMBL" id="HIX73251.1"/>
    </source>
</evidence>
<feature type="site" description="Could play a key role in the communication between the regulatory and the substrate sites" evidence="9">
    <location>
        <position position="60"/>
    </location>
</feature>
<dbReference type="InterPro" id="IPR011004">
    <property type="entry name" value="Trimer_LpxA-like_sf"/>
</dbReference>
<keyword evidence="5 9" id="KW-0547">Nucleotide-binding</keyword>
<feature type="binding site" evidence="9">
    <location>
        <begin position="180"/>
        <end position="181"/>
    </location>
    <ligand>
        <name>alpha-D-glucose 1-phosphate</name>
        <dbReference type="ChEBI" id="CHEBI:58601"/>
    </ligand>
</feature>
<comment type="caution">
    <text evidence="12">The sequence shown here is derived from an EMBL/GenBank/DDBJ whole genome shotgun (WGS) entry which is preliminary data.</text>
</comment>
<dbReference type="InterPro" id="IPR029044">
    <property type="entry name" value="Nucleotide-diphossugar_trans"/>
</dbReference>
<dbReference type="PANTHER" id="PTHR43523">
    <property type="entry name" value="GLUCOSE-1-PHOSPHATE ADENYLYLTRANSFERASE-RELATED"/>
    <property type="match status" value="1"/>
</dbReference>
<evidence type="ECO:0000313" key="13">
    <source>
        <dbReference type="Proteomes" id="UP000886805"/>
    </source>
</evidence>
<dbReference type="GO" id="GO:0005978">
    <property type="term" value="P:glycogen biosynthetic process"/>
    <property type="evidence" value="ECO:0007669"/>
    <property type="project" value="UniProtKB-UniRule"/>
</dbReference>
<feature type="binding site" evidence="9">
    <location>
        <position position="165"/>
    </location>
    <ligand>
        <name>alpha-D-glucose 1-phosphate</name>
        <dbReference type="ChEBI" id="CHEBI:58601"/>
    </ligand>
</feature>
<dbReference type="SUPFAM" id="SSF51161">
    <property type="entry name" value="Trimeric LpxA-like enzymes"/>
    <property type="match status" value="1"/>
</dbReference>
<protein>
    <recommendedName>
        <fullName evidence="9">Glucose-1-phosphate adenylyltransferase</fullName>
        <ecNumber evidence="9">2.7.7.27</ecNumber>
    </recommendedName>
    <alternativeName>
        <fullName evidence="9">ADP-glucose pyrophosphorylase</fullName>
        <shortName evidence="9">ADPGlc PPase</shortName>
    </alternativeName>
    <alternativeName>
        <fullName evidence="9">ADP-glucose synthase</fullName>
    </alternativeName>
</protein>
<dbReference type="Gene3D" id="2.160.10.10">
    <property type="entry name" value="Hexapeptide repeat proteins"/>
    <property type="match status" value="1"/>
</dbReference>
<evidence type="ECO:0000256" key="9">
    <source>
        <dbReference type="HAMAP-Rule" id="MF_00624"/>
    </source>
</evidence>
<proteinExistence type="inferred from homology"/>
<dbReference type="GO" id="GO:0005524">
    <property type="term" value="F:ATP binding"/>
    <property type="evidence" value="ECO:0007669"/>
    <property type="project" value="UniProtKB-KW"/>
</dbReference>
<comment type="subunit">
    <text evidence="9">Homotetramer.</text>
</comment>
<feature type="site" description="Could play a key role in the communication between the regulatory and the substrate sites" evidence="9">
    <location>
        <position position="99"/>
    </location>
</feature>
<keyword evidence="4 9" id="KW-0548">Nucleotidyltransferase</keyword>
<dbReference type="AlphaFoldDB" id="A0A9D1X632"/>
<comment type="catalytic activity">
    <reaction evidence="9">
        <text>alpha-D-glucose 1-phosphate + ATP + H(+) = ADP-alpha-D-glucose + diphosphate</text>
        <dbReference type="Rhea" id="RHEA:12120"/>
        <dbReference type="ChEBI" id="CHEBI:15378"/>
        <dbReference type="ChEBI" id="CHEBI:30616"/>
        <dbReference type="ChEBI" id="CHEBI:33019"/>
        <dbReference type="ChEBI" id="CHEBI:57498"/>
        <dbReference type="ChEBI" id="CHEBI:58601"/>
        <dbReference type="EC" id="2.7.7.27"/>
    </reaction>
</comment>
<evidence type="ECO:0000259" key="10">
    <source>
        <dbReference type="Pfam" id="PF00483"/>
    </source>
</evidence>
<feature type="domain" description="Glucose-1-phosphate adenylyltransferase/Bifunctional protein GlmU-like C-terminal hexapeptide" evidence="11">
    <location>
        <begin position="288"/>
        <end position="362"/>
    </location>
</feature>
<dbReference type="CDD" id="cd04651">
    <property type="entry name" value="LbH_G1P_AT_C"/>
    <property type="match status" value="1"/>
</dbReference>
<name>A0A9D1X632_9FIRM</name>
<dbReference type="CDD" id="cd02508">
    <property type="entry name" value="ADP_Glucose_PP"/>
    <property type="match status" value="1"/>
</dbReference>
<dbReference type="NCBIfam" id="TIGR02091">
    <property type="entry name" value="glgC"/>
    <property type="match status" value="1"/>
</dbReference>
<dbReference type="InterPro" id="IPR011831">
    <property type="entry name" value="ADP-Glc_PPase"/>
</dbReference>
<comment type="function">
    <text evidence="9">Involved in the biosynthesis of ADP-glucose, a building block required for the elongation reactions to produce glycogen. Catalyzes the reaction between ATP and alpha-D-glucose 1-phosphate (G1P) to produce pyrophosphate and ADP-Glc.</text>
</comment>
<dbReference type="PROSITE" id="PS00809">
    <property type="entry name" value="ADP_GLC_PYROPHOSPH_2"/>
    <property type="match status" value="1"/>
</dbReference>
<feature type="binding site" evidence="9">
    <location>
        <position position="191"/>
    </location>
    <ligand>
        <name>alpha-D-glucose 1-phosphate</name>
        <dbReference type="ChEBI" id="CHEBI:58601"/>
    </ligand>
</feature>
<evidence type="ECO:0000256" key="2">
    <source>
        <dbReference type="ARBA" id="ARBA00022600"/>
    </source>
</evidence>
<dbReference type="PROSITE" id="PS00810">
    <property type="entry name" value="ADP_GLC_PYROPHOSPH_3"/>
    <property type="match status" value="1"/>
</dbReference>
<keyword evidence="6 9" id="KW-0067">ATP-binding</keyword>
<evidence type="ECO:0000256" key="4">
    <source>
        <dbReference type="ARBA" id="ARBA00022695"/>
    </source>
</evidence>
<dbReference type="Gene3D" id="3.90.550.10">
    <property type="entry name" value="Spore Coat Polysaccharide Biosynthesis Protein SpsA, Chain A"/>
    <property type="match status" value="1"/>
</dbReference>
<evidence type="ECO:0000256" key="1">
    <source>
        <dbReference type="ARBA" id="ARBA00010443"/>
    </source>
</evidence>
<dbReference type="HAMAP" id="MF_00624">
    <property type="entry name" value="GlgC"/>
    <property type="match status" value="1"/>
</dbReference>
<dbReference type="Pfam" id="PF24894">
    <property type="entry name" value="Hexapep_GlmU"/>
    <property type="match status" value="1"/>
</dbReference>
<evidence type="ECO:0000256" key="3">
    <source>
        <dbReference type="ARBA" id="ARBA00022679"/>
    </source>
</evidence>
<reference evidence="12" key="1">
    <citation type="journal article" date="2021" name="PeerJ">
        <title>Extensive microbial diversity within the chicken gut microbiome revealed by metagenomics and culture.</title>
        <authorList>
            <person name="Gilroy R."/>
            <person name="Ravi A."/>
            <person name="Getino M."/>
            <person name="Pursley I."/>
            <person name="Horton D.L."/>
            <person name="Alikhan N.F."/>
            <person name="Baker D."/>
            <person name="Gharbi K."/>
            <person name="Hall N."/>
            <person name="Watson M."/>
            <person name="Adriaenssens E.M."/>
            <person name="Foster-Nyarko E."/>
            <person name="Jarju S."/>
            <person name="Secka A."/>
            <person name="Antonio M."/>
            <person name="Oren A."/>
            <person name="Chaudhuri R.R."/>
            <person name="La Ragione R."/>
            <person name="Hildebrand F."/>
            <person name="Pallen M.J."/>
        </authorList>
    </citation>
    <scope>NUCLEOTIDE SEQUENCE</scope>
    <source>
        <strain evidence="12">ChiSxjej3B15-1167</strain>
    </source>
</reference>
<dbReference type="PANTHER" id="PTHR43523:SF2">
    <property type="entry name" value="GLUCOSE-1-PHOSPHATE ADENYLYLTRANSFERASE"/>
    <property type="match status" value="1"/>
</dbReference>
<dbReference type="PROSITE" id="PS00808">
    <property type="entry name" value="ADP_GLC_PYROPHOSPH_1"/>
    <property type="match status" value="1"/>
</dbReference>
<keyword evidence="3 9" id="KW-0808">Transferase</keyword>
<dbReference type="EMBL" id="DXEQ01000289">
    <property type="protein sequence ID" value="HIX73251.1"/>
    <property type="molecule type" value="Genomic_DNA"/>
</dbReference>
<dbReference type="Pfam" id="PF00483">
    <property type="entry name" value="NTP_transferase"/>
    <property type="match status" value="1"/>
</dbReference>
<feature type="binding site" evidence="9">
    <location>
        <position position="100"/>
    </location>
    <ligand>
        <name>alpha-D-glucose 1-phosphate</name>
        <dbReference type="ChEBI" id="CHEBI:58601"/>
    </ligand>
</feature>
<dbReference type="InterPro" id="IPR005836">
    <property type="entry name" value="ADP_Glu_pyroP_CS"/>
</dbReference>
<comment type="pathway">
    <text evidence="9">Glycan biosynthesis; glycogen biosynthesis.</text>
</comment>
<reference evidence="12" key="2">
    <citation type="submission" date="2021-04" db="EMBL/GenBank/DDBJ databases">
        <authorList>
            <person name="Gilroy R."/>
        </authorList>
    </citation>
    <scope>NUCLEOTIDE SEQUENCE</scope>
    <source>
        <strain evidence="12">ChiSxjej3B15-1167</strain>
    </source>
</reference>